<name>A0A6N3EQ58_9CLOT</name>
<feature type="transmembrane region" description="Helical" evidence="1">
    <location>
        <begin position="89"/>
        <end position="109"/>
    </location>
</feature>
<reference evidence="2" key="1">
    <citation type="submission" date="2019-11" db="EMBL/GenBank/DDBJ databases">
        <authorList>
            <person name="Feng L."/>
        </authorList>
    </citation>
    <scope>NUCLEOTIDE SEQUENCE</scope>
    <source>
        <strain evidence="2">CParaputrificumLFYP93</strain>
    </source>
</reference>
<feature type="transmembrane region" description="Helical" evidence="1">
    <location>
        <begin position="6"/>
        <end position="25"/>
    </location>
</feature>
<organism evidence="2">
    <name type="scientific">Clostridium paraputrificum</name>
    <dbReference type="NCBI Taxonomy" id="29363"/>
    <lineage>
        <taxon>Bacteria</taxon>
        <taxon>Bacillati</taxon>
        <taxon>Bacillota</taxon>
        <taxon>Clostridia</taxon>
        <taxon>Eubacteriales</taxon>
        <taxon>Clostridiaceae</taxon>
        <taxon>Clostridium</taxon>
    </lineage>
</organism>
<feature type="transmembrane region" description="Helical" evidence="1">
    <location>
        <begin position="121"/>
        <end position="142"/>
    </location>
</feature>
<evidence type="ECO:0000313" key="2">
    <source>
        <dbReference type="EMBL" id="VYU43330.1"/>
    </source>
</evidence>
<evidence type="ECO:0000256" key="1">
    <source>
        <dbReference type="SAM" id="Phobius"/>
    </source>
</evidence>
<dbReference type="EMBL" id="CACRTV010000056">
    <property type="protein sequence ID" value="VYU43330.1"/>
    <property type="molecule type" value="Genomic_DNA"/>
</dbReference>
<accession>A0A6N3EQ58</accession>
<protein>
    <submittedName>
        <fullName evidence="2">Uncharacterized protein</fullName>
    </submittedName>
</protein>
<keyword evidence="1" id="KW-1133">Transmembrane helix</keyword>
<sequence length="155" mass="17620">MLRITLFEFIFRGIPELILFILAAYIFSRTKIQKKDFIIAILVSNVGVFLIRNLPIGYGVHTILNIIFQSLVVIRVCKIDPIKTIKASILSTIILLGSEFLNVGLLNIIFKDDITVMFENIKIKTICGLPSLLIFAICILLYNLYIKKRESKCLA</sequence>
<feature type="transmembrane region" description="Helical" evidence="1">
    <location>
        <begin position="60"/>
        <end position="77"/>
    </location>
</feature>
<keyword evidence="1" id="KW-0472">Membrane</keyword>
<dbReference type="RefSeq" id="WP_156561620.1">
    <property type="nucleotide sequence ID" value="NZ_CACRTV010000056.1"/>
</dbReference>
<keyword evidence="1" id="KW-0812">Transmembrane</keyword>
<dbReference type="AlphaFoldDB" id="A0A6N3EQ58"/>
<gene>
    <name evidence="2" type="ORF">CPLFYP93_00105</name>
</gene>
<proteinExistence type="predicted"/>